<dbReference type="SMART" id="SM01133">
    <property type="entry name" value="DeoC"/>
    <property type="match status" value="1"/>
</dbReference>
<dbReference type="STRING" id="1542390.KX01_630"/>
<dbReference type="AlphaFoldDB" id="A0A1J0KSN8"/>
<dbReference type="GO" id="GO:0016052">
    <property type="term" value="P:carbohydrate catabolic process"/>
    <property type="evidence" value="ECO:0007669"/>
    <property type="project" value="TreeGrafter"/>
</dbReference>
<evidence type="ECO:0000313" key="9">
    <source>
        <dbReference type="Proteomes" id="UP000182521"/>
    </source>
</evidence>
<dbReference type="PANTHER" id="PTHR10889:SF3">
    <property type="entry name" value="DEOXYRIBOSE-PHOSPHATE ALDOLASE"/>
    <property type="match status" value="1"/>
</dbReference>
<evidence type="ECO:0000313" key="8">
    <source>
        <dbReference type="EMBL" id="APC96715.1"/>
    </source>
</evidence>
<evidence type="ECO:0000256" key="2">
    <source>
        <dbReference type="ARBA" id="ARBA00009473"/>
    </source>
</evidence>
<evidence type="ECO:0000256" key="1">
    <source>
        <dbReference type="ARBA" id="ARBA00004816"/>
    </source>
</evidence>
<dbReference type="Gene3D" id="3.20.20.70">
    <property type="entry name" value="Aldolase class I"/>
    <property type="match status" value="1"/>
</dbReference>
<organism evidence="8 9">
    <name type="scientific">Francisella frigiditurris</name>
    <dbReference type="NCBI Taxonomy" id="1542390"/>
    <lineage>
        <taxon>Bacteria</taxon>
        <taxon>Pseudomonadati</taxon>
        <taxon>Pseudomonadota</taxon>
        <taxon>Gammaproteobacteria</taxon>
        <taxon>Thiotrichales</taxon>
        <taxon>Francisellaceae</taxon>
        <taxon>Francisella</taxon>
    </lineage>
</organism>
<comment type="pathway">
    <text evidence="1">Carbohydrate degradation; 2-deoxy-D-ribose 1-phosphate degradation; D-glyceraldehyde 3-phosphate and acetaldehyde from 2-deoxy-alpha-D-ribose 1-phosphate: step 2/2.</text>
</comment>
<keyword evidence="4 8" id="KW-0456">Lyase</keyword>
<dbReference type="OrthoDB" id="6579831at2"/>
<dbReference type="GO" id="GO:0009264">
    <property type="term" value="P:deoxyribonucleotide catabolic process"/>
    <property type="evidence" value="ECO:0007669"/>
    <property type="project" value="UniProtKB-UniRule"/>
</dbReference>
<dbReference type="InterPro" id="IPR013785">
    <property type="entry name" value="Aldolase_TIM"/>
</dbReference>
<dbReference type="SUPFAM" id="SSF51569">
    <property type="entry name" value="Aldolase"/>
    <property type="match status" value="1"/>
</dbReference>
<comment type="catalytic activity">
    <reaction evidence="6">
        <text>2-deoxy-D-ribose 5-phosphate = D-glyceraldehyde 3-phosphate + acetaldehyde</text>
        <dbReference type="Rhea" id="RHEA:12821"/>
        <dbReference type="ChEBI" id="CHEBI:15343"/>
        <dbReference type="ChEBI" id="CHEBI:59776"/>
        <dbReference type="ChEBI" id="CHEBI:62877"/>
        <dbReference type="EC" id="4.1.2.4"/>
    </reaction>
</comment>
<dbReference type="PANTHER" id="PTHR10889">
    <property type="entry name" value="DEOXYRIBOSE-PHOSPHATE ALDOLASE"/>
    <property type="match status" value="1"/>
</dbReference>
<keyword evidence="5" id="KW-0704">Schiff base</keyword>
<gene>
    <name evidence="8" type="primary">deoC</name>
    <name evidence="8" type="ORF">KX01_630</name>
</gene>
<evidence type="ECO:0000256" key="7">
    <source>
        <dbReference type="NCBIfam" id="TIGR00126"/>
    </source>
</evidence>
<dbReference type="GO" id="GO:0005737">
    <property type="term" value="C:cytoplasm"/>
    <property type="evidence" value="ECO:0007669"/>
    <property type="project" value="InterPro"/>
</dbReference>
<evidence type="ECO:0000256" key="6">
    <source>
        <dbReference type="ARBA" id="ARBA00048791"/>
    </source>
</evidence>
<accession>A0A1J0KSN8</accession>
<reference evidence="9" key="1">
    <citation type="submission" date="2014-10" db="EMBL/GenBank/DDBJ databases">
        <authorList>
            <person name="Kuske C.R."/>
            <person name="Challacombe J.F."/>
            <person name="Daligault H.E."/>
            <person name="Davenport K.W."/>
            <person name="Johnson S.L."/>
            <person name="Siddaramappa S."/>
            <person name="Petersen J.M."/>
        </authorList>
    </citation>
    <scope>NUCLEOTIDE SEQUENCE [LARGE SCALE GENOMIC DNA]</scope>
    <source>
        <strain evidence="9">CA97-1460</strain>
    </source>
</reference>
<dbReference type="InterPro" id="IPR002915">
    <property type="entry name" value="DeoC/FbaB/LacD_aldolase"/>
</dbReference>
<proteinExistence type="inferred from homology"/>
<evidence type="ECO:0000256" key="3">
    <source>
        <dbReference type="ARBA" id="ARBA00012515"/>
    </source>
</evidence>
<dbReference type="EC" id="4.1.2.4" evidence="3 7"/>
<dbReference type="RefSeq" id="WP_071663601.1">
    <property type="nucleotide sequence ID" value="NZ_CP009654.1"/>
</dbReference>
<protein>
    <recommendedName>
        <fullName evidence="3 7">Deoxyribose-phosphate aldolase</fullName>
        <ecNumber evidence="3 7">4.1.2.4</ecNumber>
    </recommendedName>
</protein>
<dbReference type="KEGG" id="frc:KX01_630"/>
<dbReference type="CDD" id="cd00959">
    <property type="entry name" value="DeoC"/>
    <property type="match status" value="1"/>
</dbReference>
<dbReference type="EMBL" id="CP009654">
    <property type="protein sequence ID" value="APC96715.1"/>
    <property type="molecule type" value="Genomic_DNA"/>
</dbReference>
<evidence type="ECO:0000256" key="4">
    <source>
        <dbReference type="ARBA" id="ARBA00023239"/>
    </source>
</evidence>
<evidence type="ECO:0000256" key="5">
    <source>
        <dbReference type="ARBA" id="ARBA00023270"/>
    </source>
</evidence>
<dbReference type="Pfam" id="PF01791">
    <property type="entry name" value="DeoC"/>
    <property type="match status" value="1"/>
</dbReference>
<name>A0A1J0KSN8_9GAMM</name>
<dbReference type="PIRSF" id="PIRSF001357">
    <property type="entry name" value="DeoC"/>
    <property type="match status" value="1"/>
</dbReference>
<comment type="similarity">
    <text evidence="2">Belongs to the DeoC/FbaB aldolase family. DeoC type 2 subfamily.</text>
</comment>
<keyword evidence="9" id="KW-1185">Reference proteome</keyword>
<sequence length="243" mass="26548">MISKEKIVSLMDLTLLGDDDCEQDIIKLCSKAENKLGRVAAICVHKQFIELVKEKLFDEFEVATVINFPRGEANLQSVLAETKQALALGADEIDLVIDYKEYNVQGSSAKSCEIISEIKKVCGSKVLKIIIESGKLESKELILKATQDAIDNGADFVKTSTGKTKVGATTEAAEIMLQTIAKANRVVGFKASGGIRDYDQAVSYINLAEKIISKDYIDSKTFRLGVSGLLDNLLNTQKANNSY</sequence>
<dbReference type="NCBIfam" id="TIGR00126">
    <property type="entry name" value="deoC"/>
    <property type="match status" value="1"/>
</dbReference>
<dbReference type="Proteomes" id="UP000182521">
    <property type="component" value="Chromosome"/>
</dbReference>
<dbReference type="InterPro" id="IPR011343">
    <property type="entry name" value="DeoC"/>
</dbReference>
<dbReference type="GO" id="GO:0004139">
    <property type="term" value="F:deoxyribose-phosphate aldolase activity"/>
    <property type="evidence" value="ECO:0007669"/>
    <property type="project" value="UniProtKB-UniRule"/>
</dbReference>